<keyword evidence="3" id="KW-1185">Reference proteome</keyword>
<dbReference type="RefSeq" id="WP_260073022.1">
    <property type="nucleotide sequence ID" value="NZ_JALXMO010000013.1"/>
</dbReference>
<organism evidence="2 3">
    <name type="scientific">Nesterenkonia massiliensis</name>
    <dbReference type="NCBI Taxonomy" id="1232429"/>
    <lineage>
        <taxon>Bacteria</taxon>
        <taxon>Bacillati</taxon>
        <taxon>Actinomycetota</taxon>
        <taxon>Actinomycetes</taxon>
        <taxon>Micrococcales</taxon>
        <taxon>Micrococcaceae</taxon>
        <taxon>Nesterenkonia</taxon>
    </lineage>
</organism>
<dbReference type="Proteomes" id="UP001205046">
    <property type="component" value="Unassembled WGS sequence"/>
</dbReference>
<dbReference type="SUPFAM" id="SSF159888">
    <property type="entry name" value="YdhG-like"/>
    <property type="match status" value="1"/>
</dbReference>
<gene>
    <name evidence="2" type="ORF">M3B43_06515</name>
</gene>
<dbReference type="InterPro" id="IPR014922">
    <property type="entry name" value="YdhG-like"/>
</dbReference>
<comment type="caution">
    <text evidence="2">The sequence shown here is derived from an EMBL/GenBank/DDBJ whole genome shotgun (WGS) entry which is preliminary data.</text>
</comment>
<evidence type="ECO:0000313" key="3">
    <source>
        <dbReference type="Proteomes" id="UP001205046"/>
    </source>
</evidence>
<evidence type="ECO:0000259" key="1">
    <source>
        <dbReference type="Pfam" id="PF08818"/>
    </source>
</evidence>
<reference evidence="2 3" key="1">
    <citation type="submission" date="2022-04" db="EMBL/GenBank/DDBJ databases">
        <title>Human microbiome associated bacterial genomes.</title>
        <authorList>
            <person name="Sandstrom S."/>
            <person name="Salamzade R."/>
            <person name="Kalan L.R."/>
        </authorList>
    </citation>
    <scope>NUCLEOTIDE SEQUENCE [LARGE SCALE GENOMIC DNA]</scope>
    <source>
        <strain evidence="3">p3-SID767</strain>
    </source>
</reference>
<feature type="domain" description="YdhG-like" evidence="1">
    <location>
        <begin position="16"/>
        <end position="106"/>
    </location>
</feature>
<sequence>MSDHEGYIASAAEALQPLLKQIRAQLSEALPEAQEVMKYNMPGFELRDSIVAGYGAFSRQCGLYVAPGAIEALADEIAAAGLKASKTGVTFSPRHPIPESLVRQLADASRKELDMS</sequence>
<evidence type="ECO:0000313" key="2">
    <source>
        <dbReference type="EMBL" id="MCT1606985.1"/>
    </source>
</evidence>
<dbReference type="Gene3D" id="3.90.1150.200">
    <property type="match status" value="1"/>
</dbReference>
<dbReference type="Pfam" id="PF08818">
    <property type="entry name" value="DUF1801"/>
    <property type="match status" value="1"/>
</dbReference>
<accession>A0ABT2HQL4</accession>
<dbReference type="EMBL" id="JALXMO010000013">
    <property type="protein sequence ID" value="MCT1606985.1"/>
    <property type="molecule type" value="Genomic_DNA"/>
</dbReference>
<name>A0ABT2HQL4_9MICC</name>
<protein>
    <submittedName>
        <fullName evidence="2">DUF1801 domain-containing protein</fullName>
    </submittedName>
</protein>
<proteinExistence type="predicted"/>